<feature type="compositionally biased region" description="Polar residues" evidence="1">
    <location>
        <begin position="623"/>
        <end position="632"/>
    </location>
</feature>
<evidence type="ECO:0000313" key="3">
    <source>
        <dbReference type="Proteomes" id="UP000265140"/>
    </source>
</evidence>
<keyword evidence="3" id="KW-1185">Reference proteome</keyword>
<evidence type="ECO:0000256" key="1">
    <source>
        <dbReference type="SAM" id="MobiDB-lite"/>
    </source>
</evidence>
<dbReference type="PANTHER" id="PTHR28422">
    <property type="entry name" value="SIMILAR TO HUMAN CHROMOSOME 15 OPEN READING FRAME 39"/>
    <property type="match status" value="1"/>
</dbReference>
<feature type="compositionally biased region" description="Low complexity" evidence="1">
    <location>
        <begin position="572"/>
        <end position="589"/>
    </location>
</feature>
<feature type="region of interest" description="Disordered" evidence="1">
    <location>
        <begin position="1469"/>
        <end position="1511"/>
    </location>
</feature>
<accession>A0AAY5LCN7</accession>
<feature type="region of interest" description="Disordered" evidence="1">
    <location>
        <begin position="1184"/>
        <end position="1210"/>
    </location>
</feature>
<feature type="compositionally biased region" description="Polar residues" evidence="1">
    <location>
        <begin position="311"/>
        <end position="321"/>
    </location>
</feature>
<feature type="region of interest" description="Disordered" evidence="1">
    <location>
        <begin position="106"/>
        <end position="128"/>
    </location>
</feature>
<feature type="compositionally biased region" description="Polar residues" evidence="1">
    <location>
        <begin position="115"/>
        <end position="125"/>
    </location>
</feature>
<dbReference type="Proteomes" id="UP000265140">
    <property type="component" value="Chromosome 19"/>
</dbReference>
<dbReference type="Ensembl" id="ENSELUT00000105805.1">
    <property type="protein sequence ID" value="ENSELUP00000097317.1"/>
    <property type="gene ID" value="ENSELUG00000003161.3"/>
</dbReference>
<feature type="compositionally biased region" description="Polar residues" evidence="1">
    <location>
        <begin position="353"/>
        <end position="363"/>
    </location>
</feature>
<feature type="compositionally biased region" description="Basic and acidic residues" evidence="1">
    <location>
        <begin position="755"/>
        <end position="870"/>
    </location>
</feature>
<organism evidence="2 3">
    <name type="scientific">Esox lucius</name>
    <name type="common">Northern pike</name>
    <dbReference type="NCBI Taxonomy" id="8010"/>
    <lineage>
        <taxon>Eukaryota</taxon>
        <taxon>Metazoa</taxon>
        <taxon>Chordata</taxon>
        <taxon>Craniata</taxon>
        <taxon>Vertebrata</taxon>
        <taxon>Euteleostomi</taxon>
        <taxon>Actinopterygii</taxon>
        <taxon>Neopterygii</taxon>
        <taxon>Teleostei</taxon>
        <taxon>Protacanthopterygii</taxon>
        <taxon>Esociformes</taxon>
        <taxon>Esocidae</taxon>
        <taxon>Esox</taxon>
    </lineage>
</organism>
<feature type="compositionally biased region" description="Polar residues" evidence="1">
    <location>
        <begin position="378"/>
        <end position="390"/>
    </location>
</feature>
<reference evidence="2" key="2">
    <citation type="submission" date="2025-08" db="UniProtKB">
        <authorList>
            <consortium name="Ensembl"/>
        </authorList>
    </citation>
    <scope>IDENTIFICATION</scope>
</reference>
<dbReference type="GeneTree" id="ENSGT00940000169185"/>
<evidence type="ECO:0000313" key="2">
    <source>
        <dbReference type="Ensembl" id="ENSELUP00000097317.1"/>
    </source>
</evidence>
<feature type="region of interest" description="Disordered" evidence="1">
    <location>
        <begin position="1101"/>
        <end position="1142"/>
    </location>
</feature>
<dbReference type="InterPro" id="IPR037656">
    <property type="entry name" value="DUF5525"/>
</dbReference>
<feature type="region of interest" description="Disordered" evidence="1">
    <location>
        <begin position="351"/>
        <end position="533"/>
    </location>
</feature>
<dbReference type="Pfam" id="PF17663">
    <property type="entry name" value="DUF5525"/>
    <property type="match status" value="2"/>
</dbReference>
<reference evidence="2 3" key="1">
    <citation type="submission" date="2020-02" db="EMBL/GenBank/DDBJ databases">
        <title>Esox lucius (northern pike) genome, fEsoLuc1, primary haplotype.</title>
        <authorList>
            <person name="Myers G."/>
            <person name="Karagic N."/>
            <person name="Meyer A."/>
            <person name="Pippel M."/>
            <person name="Reichard M."/>
            <person name="Winkler S."/>
            <person name="Tracey A."/>
            <person name="Sims Y."/>
            <person name="Howe K."/>
            <person name="Rhie A."/>
            <person name="Formenti G."/>
            <person name="Durbin R."/>
            <person name="Fedrigo O."/>
            <person name="Jarvis E.D."/>
        </authorList>
    </citation>
    <scope>NUCLEOTIDE SEQUENCE [LARGE SCALE GENOMIC DNA]</scope>
</reference>
<name>A0AAY5LCN7_ESOLU</name>
<feature type="compositionally biased region" description="Basic and acidic residues" evidence="1">
    <location>
        <begin position="424"/>
        <end position="435"/>
    </location>
</feature>
<feature type="compositionally biased region" description="Pro residues" evidence="1">
    <location>
        <begin position="1127"/>
        <end position="1137"/>
    </location>
</feature>
<reference evidence="2" key="3">
    <citation type="submission" date="2025-09" db="UniProtKB">
        <authorList>
            <consortium name="Ensembl"/>
        </authorList>
    </citation>
    <scope>IDENTIFICATION</scope>
</reference>
<feature type="compositionally biased region" description="Basic and acidic residues" evidence="1">
    <location>
        <begin position="1492"/>
        <end position="1511"/>
    </location>
</feature>
<feature type="region of interest" description="Disordered" evidence="1">
    <location>
        <begin position="730"/>
        <end position="897"/>
    </location>
</feature>
<proteinExistence type="predicted"/>
<protein>
    <submittedName>
        <fullName evidence="2">Uncharacterized protein</fullName>
    </submittedName>
</protein>
<feature type="compositionally biased region" description="Polar residues" evidence="1">
    <location>
        <begin position="1101"/>
        <end position="1122"/>
    </location>
</feature>
<feature type="compositionally biased region" description="Basic and acidic residues" evidence="1">
    <location>
        <begin position="603"/>
        <end position="614"/>
    </location>
</feature>
<feature type="region of interest" description="Disordered" evidence="1">
    <location>
        <begin position="296"/>
        <end position="321"/>
    </location>
</feature>
<sequence length="1511" mass="165642">MMINGCTRVQPSFPVDPPGSSTMPQLEGTMASKGWRFPKYPSQAAPLNPQALPFNGGYFTYDIRGQNLLDPDLQPSWRPSNGSLLNGRNVVVRTQIAEREGSLQTPGVYRRPENMTISPEGNSDGQDAPMKQGFTLYTRSKSSPTTGPGTIAAPVAVWKQAPVGGVSRSPQCEAPVDLGLYGHRAPPCCAELGCTAEHPYHPSVYEEEWTYSPGPKYSPHYPPRSFLQAKGPNSADRLEERLAERESLGHSADRLEERLALNGLLVEGYHSPSPNRAAQPVQSRFPTFMDPTYPGYTCPPAPPSQLGHSVLGSSPSTSDQCQRLQIPSKLSAYHSLHPSHFLSKPTYHGLVSSHLSHSPTSVHHSVRVSPRAYPNVSPPTSKSNPLSVTQRPPFYTPQADVDDERETGAPGCKEFNLSTSVEGPDNHRNTDDPPASKHTRLPSSTQTGHHLTPPTKTGYHLTPPTKTGYHLAPPTKTGYHLAPPSHAGYHLAPPTKAGHPLALPSQAGYHLNPPTQAGHHLAPPTQVGQHLAPPTQAGHYLVSQPQVPSHHPFLSYLQLYRMHLSTAGQVGSPAPAQRRSCSPSPSSSSGHNQDEPPPSCIQHSDRPLDTDRPLDYSLPQYRTPVTSTQTPSPRTPHLSWGYSDSPLPRAPGASLTASTTKSRDNYGNHYSTKCPAAADCCTRPHHHNTTRAAGSSSLCQGQNGLSAFQANGNGEASASRALKRCLSRSDTPVTLDLPSPKRNQDNGDDVIDVELCQKRPKMDTNGERGCTEMNGERGCTETNGERGRTETNEERGRTETNGERGRTETNGERGRTETNRERGRTETNGERGRTETIGERGRTETNGERGRTETNGERGRTETNGERGRTETNGQCGRTETNGERGRSDSQSPCSPPMPVINNVFSLAPYKVYLQAAGMLPPSTTVLHRTSQVKQPTGECLVKPEPLRQPETHLQETALKVEEEKPISVSHRIDYHVAPSASSKHPRHVAEQIILRPVVLSEQRILGPLFSVTPERILQEGSRRLKIEPQVSPEEALKVETKAVKEEVLAAADTCASVGDLNVVVIKKCESDDLDSESSLTSDGKALSRSATEVFRCKASNGSVSDNMTDHQNLPNHHQQSKAVTPHPRPSTPPQPPEQATARATKLNLQNIPPQSLKLSTYTIVLPDSMLPTHTTPLAQHGREIVPQSPTDPVSVAKSSPSPPALSDGVPSFRPARQHFLELHLSLCKLVSCCVSRTPPTELRVWLSQLDPTAISPPAKVQKVTSLLGADARAVWLRRPKTQDGHGENQEEPDPDAALQKVLQRLREYIAQQQCPFPHVMRAGTVFVPMLVVKELLFPQVQGYYIDQVLQEHKVELRPTTLTEERHLVSLQKRPYSSKLRRLLSLKHLLNIYPDVLNLYYHACVCKSLGVEEEDAARVPEQVESLEDHWKISDGGPRLQPTNHCDIGTQTNPPDCWPQRLEECVHLSPLSGRATDTPANQRQTKKVGRSRGYQEREVGRSRGDREVGRSR</sequence>
<feature type="region of interest" description="Disordered" evidence="1">
    <location>
        <begin position="568"/>
        <end position="664"/>
    </location>
</feature>
<dbReference type="PANTHER" id="PTHR28422:SF1">
    <property type="entry name" value="SIMILAR TO HUMAN CHROMOSOME 15 OPEN READING FRAME 39"/>
    <property type="match status" value="1"/>
</dbReference>